<dbReference type="OrthoDB" id="7190835at2"/>
<accession>A0A844ZGA2</accession>
<dbReference type="Proteomes" id="UP000433104">
    <property type="component" value="Unassembled WGS sequence"/>
</dbReference>
<feature type="chain" id="PRO_5032916961" description="Tetratricopeptide repeat-containing protein" evidence="3">
    <location>
        <begin position="26"/>
        <end position="286"/>
    </location>
</feature>
<gene>
    <name evidence="4" type="ORF">GRI38_08180</name>
</gene>
<organism evidence="4 5">
    <name type="scientific">Parapontixanthobacter aurantiacus</name>
    <dbReference type="NCBI Taxonomy" id="1463599"/>
    <lineage>
        <taxon>Bacteria</taxon>
        <taxon>Pseudomonadati</taxon>
        <taxon>Pseudomonadota</taxon>
        <taxon>Alphaproteobacteria</taxon>
        <taxon>Sphingomonadales</taxon>
        <taxon>Erythrobacteraceae</taxon>
        <taxon>Parapontixanthobacter</taxon>
    </lineage>
</organism>
<dbReference type="PROSITE" id="PS50005">
    <property type="entry name" value="TPR"/>
    <property type="match status" value="1"/>
</dbReference>
<keyword evidence="1" id="KW-0802">TPR repeat</keyword>
<reference evidence="4 5" key="1">
    <citation type="submission" date="2019-12" db="EMBL/GenBank/DDBJ databases">
        <title>Genomic-based taxomic classification of the family Erythrobacteraceae.</title>
        <authorList>
            <person name="Xu L."/>
        </authorList>
    </citation>
    <scope>NUCLEOTIDE SEQUENCE [LARGE SCALE GENOMIC DNA]</scope>
    <source>
        <strain evidence="4 5">MCCC 1A09962</strain>
    </source>
</reference>
<evidence type="ECO:0000256" key="1">
    <source>
        <dbReference type="PROSITE-ProRule" id="PRU00339"/>
    </source>
</evidence>
<evidence type="ECO:0000256" key="2">
    <source>
        <dbReference type="SAM" id="MobiDB-lite"/>
    </source>
</evidence>
<evidence type="ECO:0000256" key="3">
    <source>
        <dbReference type="SAM" id="SignalP"/>
    </source>
</evidence>
<proteinExistence type="predicted"/>
<evidence type="ECO:0000313" key="4">
    <source>
        <dbReference type="EMBL" id="MXO86010.1"/>
    </source>
</evidence>
<dbReference type="RefSeq" id="WP_160682341.1">
    <property type="nucleotide sequence ID" value="NZ_WTYW01000001.1"/>
</dbReference>
<dbReference type="PROSITE" id="PS51257">
    <property type="entry name" value="PROKAR_LIPOPROTEIN"/>
    <property type="match status" value="1"/>
</dbReference>
<sequence length="286" mass="30067">MRKTGKIAAAILLGTALSGCQSFSAAFNFGGRDEPRRASANIFGPADLAAGKAALRDGHVGNAIPAFQKAALNPATAGEAYNGLGIAYAKLGRANLAERHFAKAVTLAPGDTRFSANLARLYTSDVGERLLAARRADAARKLAAASRLEARQAERQTARTAERRGAIVIEQGGARLERRGNGELALTSAPVAEDTAPARRATVEYRNPRPAPAPVEPAAQEEAGETRLGKSALTVLSNRKSVSTPSNAEPYPVRVSITTSGPAETRRPARSESYPVRVTLPVDSDF</sequence>
<feature type="repeat" description="TPR" evidence="1">
    <location>
        <begin position="78"/>
        <end position="111"/>
    </location>
</feature>
<comment type="caution">
    <text evidence="4">The sequence shown here is derived from an EMBL/GenBank/DDBJ whole genome shotgun (WGS) entry which is preliminary data.</text>
</comment>
<protein>
    <recommendedName>
        <fullName evidence="6">Tetratricopeptide repeat-containing protein</fullName>
    </recommendedName>
</protein>
<feature type="signal peptide" evidence="3">
    <location>
        <begin position="1"/>
        <end position="25"/>
    </location>
</feature>
<dbReference type="InterPro" id="IPR019734">
    <property type="entry name" value="TPR_rpt"/>
</dbReference>
<evidence type="ECO:0008006" key="6">
    <source>
        <dbReference type="Google" id="ProtNLM"/>
    </source>
</evidence>
<dbReference type="Gene3D" id="1.25.40.10">
    <property type="entry name" value="Tetratricopeptide repeat domain"/>
    <property type="match status" value="1"/>
</dbReference>
<dbReference type="InterPro" id="IPR011990">
    <property type="entry name" value="TPR-like_helical_dom_sf"/>
</dbReference>
<keyword evidence="5" id="KW-1185">Reference proteome</keyword>
<dbReference type="EMBL" id="WTYW01000001">
    <property type="protein sequence ID" value="MXO86010.1"/>
    <property type="molecule type" value="Genomic_DNA"/>
</dbReference>
<feature type="compositionally biased region" description="Polar residues" evidence="2">
    <location>
        <begin position="234"/>
        <end position="247"/>
    </location>
</feature>
<dbReference type="SUPFAM" id="SSF48452">
    <property type="entry name" value="TPR-like"/>
    <property type="match status" value="1"/>
</dbReference>
<keyword evidence="3" id="KW-0732">Signal</keyword>
<feature type="region of interest" description="Disordered" evidence="2">
    <location>
        <begin position="207"/>
        <end position="286"/>
    </location>
</feature>
<dbReference type="SMART" id="SM00028">
    <property type="entry name" value="TPR"/>
    <property type="match status" value="1"/>
</dbReference>
<evidence type="ECO:0000313" key="5">
    <source>
        <dbReference type="Proteomes" id="UP000433104"/>
    </source>
</evidence>
<dbReference type="AlphaFoldDB" id="A0A844ZGA2"/>
<name>A0A844ZGA2_9SPHN</name>